<accession>A0A062HM08</accession>
<proteinExistence type="predicted"/>
<protein>
    <submittedName>
        <fullName evidence="1">Uncharacterized protein</fullName>
    </submittedName>
</protein>
<reference evidence="1 2" key="1">
    <citation type="submission" date="2014-04" db="EMBL/GenBank/DDBJ databases">
        <title>Comparative genomics and transcriptomics to identify genetic mechanisms underlying the emergence of carbapenem resistant Acinetobacter baumannii (CRAb).</title>
        <authorList>
            <person name="Harris A.D."/>
            <person name="Johnson K.J."/>
            <person name="George J."/>
            <person name="Nadendla S."/>
            <person name="Daugherty S.C."/>
            <person name="Parankush S."/>
            <person name="Sadzewicz L."/>
            <person name="Tallon L."/>
            <person name="Sengamalay N."/>
            <person name="Hazen T.H."/>
            <person name="Rasko D.A."/>
        </authorList>
    </citation>
    <scope>NUCLEOTIDE SEQUENCE [LARGE SCALE GENOMIC DNA]</scope>
    <source>
        <strain evidence="1 2">21072</strain>
    </source>
</reference>
<gene>
    <name evidence="1" type="ORF">J596_4168</name>
</gene>
<dbReference type="AlphaFoldDB" id="A0A062HM08"/>
<dbReference type="PATRIC" id="fig|1310697.3.peg.3889"/>
<name>A0A062HM08_ACIBA</name>
<evidence type="ECO:0000313" key="2">
    <source>
        <dbReference type="Proteomes" id="UP000027327"/>
    </source>
</evidence>
<dbReference type="EMBL" id="JMOD01000195">
    <property type="protein sequence ID" value="KCY08505.1"/>
    <property type="molecule type" value="Genomic_DNA"/>
</dbReference>
<organism evidence="1 2">
    <name type="scientific">Acinetobacter baumannii 21072</name>
    <dbReference type="NCBI Taxonomy" id="1310697"/>
    <lineage>
        <taxon>Bacteria</taxon>
        <taxon>Pseudomonadati</taxon>
        <taxon>Pseudomonadota</taxon>
        <taxon>Gammaproteobacteria</taxon>
        <taxon>Moraxellales</taxon>
        <taxon>Moraxellaceae</taxon>
        <taxon>Acinetobacter</taxon>
        <taxon>Acinetobacter calcoaceticus/baumannii complex</taxon>
    </lineage>
</organism>
<comment type="caution">
    <text evidence="1">The sequence shown here is derived from an EMBL/GenBank/DDBJ whole genome shotgun (WGS) entry which is preliminary data.</text>
</comment>
<sequence>MPQYLKIAEKIYQNVKEKKGFTDDPMEDLNNLMIELRQEINI</sequence>
<evidence type="ECO:0000313" key="1">
    <source>
        <dbReference type="EMBL" id="KCY08505.1"/>
    </source>
</evidence>
<dbReference type="Proteomes" id="UP000027327">
    <property type="component" value="Unassembled WGS sequence"/>
</dbReference>